<dbReference type="InterPro" id="IPR008407">
    <property type="entry name" value="Brnchd-chn_aa_trnsp_AzlD"/>
</dbReference>
<feature type="transmembrane region" description="Helical" evidence="1">
    <location>
        <begin position="72"/>
        <end position="102"/>
    </location>
</feature>
<gene>
    <name evidence="2" type="ORF">IT775_19600</name>
</gene>
<dbReference type="Proteomes" id="UP001195941">
    <property type="component" value="Unassembled WGS sequence"/>
</dbReference>
<keyword evidence="1" id="KW-0812">Transmembrane</keyword>
<name>A0ABS5HXR5_9RHOB</name>
<proteinExistence type="predicted"/>
<feature type="transmembrane region" description="Helical" evidence="1">
    <location>
        <begin position="6"/>
        <end position="29"/>
    </location>
</feature>
<keyword evidence="3" id="KW-1185">Reference proteome</keyword>
<dbReference type="RefSeq" id="WP_212702951.1">
    <property type="nucleotide sequence ID" value="NZ_JADMKU010000027.1"/>
</dbReference>
<evidence type="ECO:0000256" key="1">
    <source>
        <dbReference type="SAM" id="Phobius"/>
    </source>
</evidence>
<keyword evidence="1" id="KW-0472">Membrane</keyword>
<keyword evidence="1" id="KW-1133">Transmembrane helix</keyword>
<protein>
    <submittedName>
        <fullName evidence="2">AzlD domain-containing protein</fullName>
    </submittedName>
</protein>
<reference evidence="2 3" key="1">
    <citation type="journal article" date="2021" name="Arch. Microbiol.">
        <title>Thalassobius aquimarinus sp. nov., isolated from the Sea of Japan seashore.</title>
        <authorList>
            <person name="Kurilenko V.V."/>
            <person name="Romanenko L.A."/>
            <person name="Chernysheva N.Y."/>
            <person name="Velansky P.V."/>
            <person name="Tekutyeva L.A."/>
            <person name="Isaeva M.P."/>
            <person name="Mikhailov V.V."/>
        </authorList>
    </citation>
    <scope>NUCLEOTIDE SEQUENCE [LARGE SCALE GENOMIC DNA]</scope>
    <source>
        <strain evidence="2 3">KMM 8518</strain>
    </source>
</reference>
<accession>A0ABS5HXR5</accession>
<sequence length="107" mass="11859">MIAQDIFWTVTILLGIGTFLIRFSFLGILGDRRIPEWIMAHLHYTAVAIFPALITPHVLWPEVTGGTIDPNRLIAAAAVFLVGLRFNAVFAIVAGMGTLYLLRYLFG</sequence>
<dbReference type="Pfam" id="PF05437">
    <property type="entry name" value="AzlD"/>
    <property type="match status" value="1"/>
</dbReference>
<feature type="transmembrane region" description="Helical" evidence="1">
    <location>
        <begin position="41"/>
        <end position="60"/>
    </location>
</feature>
<comment type="caution">
    <text evidence="2">The sequence shown here is derived from an EMBL/GenBank/DDBJ whole genome shotgun (WGS) entry which is preliminary data.</text>
</comment>
<evidence type="ECO:0000313" key="3">
    <source>
        <dbReference type="Proteomes" id="UP001195941"/>
    </source>
</evidence>
<organism evidence="2 3">
    <name type="scientific">Thalassovita aquimarina</name>
    <dbReference type="NCBI Taxonomy" id="2785917"/>
    <lineage>
        <taxon>Bacteria</taxon>
        <taxon>Pseudomonadati</taxon>
        <taxon>Pseudomonadota</taxon>
        <taxon>Alphaproteobacteria</taxon>
        <taxon>Rhodobacterales</taxon>
        <taxon>Roseobacteraceae</taxon>
        <taxon>Thalassovita</taxon>
    </lineage>
</organism>
<evidence type="ECO:0000313" key="2">
    <source>
        <dbReference type="EMBL" id="MBR9653328.1"/>
    </source>
</evidence>
<dbReference type="EMBL" id="JADMKU010000027">
    <property type="protein sequence ID" value="MBR9653328.1"/>
    <property type="molecule type" value="Genomic_DNA"/>
</dbReference>